<dbReference type="EMBL" id="JAAMPI010000414">
    <property type="protein sequence ID" value="KAF4631748.1"/>
    <property type="molecule type" value="Genomic_DNA"/>
</dbReference>
<name>A0A8H4RLE2_9HELO</name>
<feature type="compositionally biased region" description="Polar residues" evidence="1">
    <location>
        <begin position="24"/>
        <end position="44"/>
    </location>
</feature>
<comment type="caution">
    <text evidence="2">The sequence shown here is derived from an EMBL/GenBank/DDBJ whole genome shotgun (WGS) entry which is preliminary data.</text>
</comment>
<proteinExistence type="predicted"/>
<accession>A0A8H4RLE2</accession>
<keyword evidence="3" id="KW-1185">Reference proteome</keyword>
<feature type="region of interest" description="Disordered" evidence="1">
    <location>
        <begin position="1"/>
        <end position="78"/>
    </location>
</feature>
<protein>
    <submittedName>
        <fullName evidence="2">Uncharacterized protein</fullName>
    </submittedName>
</protein>
<gene>
    <name evidence="2" type="ORF">G7Y89_g6387</name>
</gene>
<evidence type="ECO:0000313" key="3">
    <source>
        <dbReference type="Proteomes" id="UP000566819"/>
    </source>
</evidence>
<dbReference type="AlphaFoldDB" id="A0A8H4RLE2"/>
<sequence>MASPEQPVEASTTISTPSEEPTPNASTVPGNLTNPPPQESSTETAKADNSNSASDDHSDYSAQSDEDGGYNDDGGGDEEEFAWRLAASDILTFSTDCGSKCDYGDEHGLRRWNEKRRQLLHIAMARVIIDRNEEARASGGERAVFRETIDFLDKDLPLLYHYYNVICAEIPDAPEEGIRACTDDELPPGFRNASKEEQKALRLAYFEETKETRRPAFRYCSPSIKYTLWEDVDDFKSGDDSLLTDLNAGCYLHWRENHYCTPKTCLDAHGEFMYAITDFEHVGKLRKEIDGLLNDGLYAEARLKLKEVDGKGTLDDEDSVDSSTYTKDWTHDIKTFIRKRYTTLESLFNLYVIASSLPEDYEQDYIWHIIEMTDCPPTMAELWGRQTAKVANENKEISDFGIDYTRGDSMEKSIADYLHGPYSIANGPYYLESYLPLGISPAIYLKRKRGLCACIDYQHDFLPLGFLRSNPMEQQEMALGMVREETENINLLVDAATSLLGQNHGTKDFRNPHSLAIVTTAMKAFEQRGEELLLLDYSILCECRSETMHKAIEIERIAHGVCEKLSQLEDKGEE</sequence>
<evidence type="ECO:0000313" key="2">
    <source>
        <dbReference type="EMBL" id="KAF4631748.1"/>
    </source>
</evidence>
<feature type="compositionally biased region" description="Acidic residues" evidence="1">
    <location>
        <begin position="64"/>
        <end position="78"/>
    </location>
</feature>
<feature type="compositionally biased region" description="Low complexity" evidence="1">
    <location>
        <begin position="9"/>
        <end position="23"/>
    </location>
</feature>
<reference evidence="2 3" key="1">
    <citation type="submission" date="2020-03" db="EMBL/GenBank/DDBJ databases">
        <title>Draft Genome Sequence of Cudoniella acicularis.</title>
        <authorList>
            <person name="Buettner E."/>
            <person name="Kellner H."/>
        </authorList>
    </citation>
    <scope>NUCLEOTIDE SEQUENCE [LARGE SCALE GENOMIC DNA]</scope>
    <source>
        <strain evidence="2 3">DSM 108380</strain>
    </source>
</reference>
<evidence type="ECO:0000256" key="1">
    <source>
        <dbReference type="SAM" id="MobiDB-lite"/>
    </source>
</evidence>
<organism evidence="2 3">
    <name type="scientific">Cudoniella acicularis</name>
    <dbReference type="NCBI Taxonomy" id="354080"/>
    <lineage>
        <taxon>Eukaryota</taxon>
        <taxon>Fungi</taxon>
        <taxon>Dikarya</taxon>
        <taxon>Ascomycota</taxon>
        <taxon>Pezizomycotina</taxon>
        <taxon>Leotiomycetes</taxon>
        <taxon>Helotiales</taxon>
        <taxon>Tricladiaceae</taxon>
        <taxon>Cudoniella</taxon>
    </lineage>
</organism>
<dbReference type="Proteomes" id="UP000566819">
    <property type="component" value="Unassembled WGS sequence"/>
</dbReference>